<evidence type="ECO:0000313" key="1">
    <source>
        <dbReference type="EMBL" id="MEY8042620.1"/>
    </source>
</evidence>
<dbReference type="RefSeq" id="WP_369775472.1">
    <property type="nucleotide sequence ID" value="NZ_JBGEHV010000061.1"/>
</dbReference>
<protein>
    <submittedName>
        <fullName evidence="1">Uncharacterized protein</fullName>
    </submittedName>
</protein>
<reference evidence="1 2" key="1">
    <citation type="submission" date="2024-08" db="EMBL/GenBank/DDBJ databases">
        <title>Genome mining of Saccharopolyspora cebuensis PGLac3 from Nigerian medicinal plant.</title>
        <authorList>
            <person name="Ezeobiora C.E."/>
            <person name="Igbokwe N.H."/>
            <person name="Amin D.H."/>
            <person name="Mendie U.E."/>
        </authorList>
    </citation>
    <scope>NUCLEOTIDE SEQUENCE [LARGE SCALE GENOMIC DNA]</scope>
    <source>
        <strain evidence="1 2">PGLac3</strain>
    </source>
</reference>
<proteinExistence type="predicted"/>
<evidence type="ECO:0000313" key="2">
    <source>
        <dbReference type="Proteomes" id="UP001564626"/>
    </source>
</evidence>
<accession>A0ABV4CNE1</accession>
<keyword evidence="2" id="KW-1185">Reference proteome</keyword>
<gene>
    <name evidence="1" type="ORF">AB8O55_24710</name>
</gene>
<sequence length="41" mass="4679">MGHEMVVQGAPSDTEHTCLCRSTRYFGELHTAARYEGFQVY</sequence>
<organism evidence="1 2">
    <name type="scientific">Saccharopolyspora cebuensis</name>
    <dbReference type="NCBI Taxonomy" id="418759"/>
    <lineage>
        <taxon>Bacteria</taxon>
        <taxon>Bacillati</taxon>
        <taxon>Actinomycetota</taxon>
        <taxon>Actinomycetes</taxon>
        <taxon>Pseudonocardiales</taxon>
        <taxon>Pseudonocardiaceae</taxon>
        <taxon>Saccharopolyspora</taxon>
    </lineage>
</organism>
<dbReference type="EMBL" id="JBGEHV010000061">
    <property type="protein sequence ID" value="MEY8042620.1"/>
    <property type="molecule type" value="Genomic_DNA"/>
</dbReference>
<dbReference type="Proteomes" id="UP001564626">
    <property type="component" value="Unassembled WGS sequence"/>
</dbReference>
<name>A0ABV4CNE1_9PSEU</name>
<comment type="caution">
    <text evidence="1">The sequence shown here is derived from an EMBL/GenBank/DDBJ whole genome shotgun (WGS) entry which is preliminary data.</text>
</comment>